<organism evidence="7">
    <name type="scientific">bioreactor metagenome</name>
    <dbReference type="NCBI Taxonomy" id="1076179"/>
    <lineage>
        <taxon>unclassified sequences</taxon>
        <taxon>metagenomes</taxon>
        <taxon>ecological metagenomes</taxon>
    </lineage>
</organism>
<dbReference type="GO" id="GO:0046872">
    <property type="term" value="F:metal ion binding"/>
    <property type="evidence" value="ECO:0007669"/>
    <property type="project" value="UniProtKB-KW"/>
</dbReference>
<dbReference type="PANTHER" id="PTHR43758:SF2">
    <property type="entry name" value="OXIDIZED PURINE NUCLEOSIDE TRIPHOSPHATE HYDROLASE"/>
    <property type="match status" value="1"/>
</dbReference>
<dbReference type="Gene3D" id="3.90.79.10">
    <property type="entry name" value="Nucleoside Triphosphate Pyrophosphohydrolase"/>
    <property type="match status" value="1"/>
</dbReference>
<name>A0A645GGY7_9ZZZZ</name>
<dbReference type="PANTHER" id="PTHR43758">
    <property type="entry name" value="7,8-DIHYDRO-8-OXOGUANINE TRIPHOSPHATASE"/>
    <property type="match status" value="1"/>
</dbReference>
<dbReference type="GO" id="GO:0005737">
    <property type="term" value="C:cytoplasm"/>
    <property type="evidence" value="ECO:0007669"/>
    <property type="project" value="TreeGrafter"/>
</dbReference>
<dbReference type="GO" id="GO:0016818">
    <property type="term" value="F:hydrolase activity, acting on acid anhydrides, in phosphorus-containing anhydrides"/>
    <property type="evidence" value="ECO:0007669"/>
    <property type="project" value="TreeGrafter"/>
</dbReference>
<evidence type="ECO:0000256" key="4">
    <source>
        <dbReference type="ARBA" id="ARBA00022801"/>
    </source>
</evidence>
<dbReference type="AlphaFoldDB" id="A0A645GGY7"/>
<reference evidence="7" key="1">
    <citation type="submission" date="2019-08" db="EMBL/GenBank/DDBJ databases">
        <authorList>
            <person name="Kucharzyk K."/>
            <person name="Murdoch R.W."/>
            <person name="Higgins S."/>
            <person name="Loffler F."/>
        </authorList>
    </citation>
    <scope>NUCLEOTIDE SEQUENCE</scope>
</reference>
<dbReference type="EMBL" id="VSSQ01074101">
    <property type="protein sequence ID" value="MPN25059.1"/>
    <property type="molecule type" value="Genomic_DNA"/>
</dbReference>
<evidence type="ECO:0000256" key="5">
    <source>
        <dbReference type="ARBA" id="ARBA00022842"/>
    </source>
</evidence>
<comment type="cofactor">
    <cofactor evidence="1">
        <name>Mg(2+)</name>
        <dbReference type="ChEBI" id="CHEBI:18420"/>
    </cofactor>
</comment>
<accession>A0A645GGY7</accession>
<dbReference type="SUPFAM" id="SSF55811">
    <property type="entry name" value="Nudix"/>
    <property type="match status" value="1"/>
</dbReference>
<comment type="caution">
    <text evidence="7">The sequence shown here is derived from an EMBL/GenBank/DDBJ whole genome shotgun (WGS) entry which is preliminary data.</text>
</comment>
<evidence type="ECO:0000313" key="7">
    <source>
        <dbReference type="EMBL" id="MPN25059.1"/>
    </source>
</evidence>
<evidence type="ECO:0000256" key="2">
    <source>
        <dbReference type="ARBA" id="ARBA00005582"/>
    </source>
</evidence>
<proteinExistence type="inferred from homology"/>
<keyword evidence="5" id="KW-0460">Magnesium</keyword>
<comment type="similarity">
    <text evidence="2">Belongs to the Nudix hydrolase family.</text>
</comment>
<keyword evidence="4" id="KW-0378">Hydrolase</keyword>
<gene>
    <name evidence="7" type="ORF">SDC9_172466</name>
</gene>
<protein>
    <recommendedName>
        <fullName evidence="6">Nudix hydrolase domain-containing protein</fullName>
    </recommendedName>
</protein>
<dbReference type="PROSITE" id="PS51462">
    <property type="entry name" value="NUDIX"/>
    <property type="match status" value="1"/>
</dbReference>
<sequence length="172" mass="20383">MPLVKRKGKGKNMNSELEITNMVMIQDKTTGKVIVQDRVKSWCGITFPGGHVENQETIYDSAVREIKEETGLDIRNLKFCGFMWWFNNKTCDRYYTYFYKTSDWSGELINETAEGKVYWVDLSEIPEERYASNFKEHLPMFLEDKYSEAYCSWNDDMKPDMTKENPWGVIYR</sequence>
<evidence type="ECO:0000256" key="3">
    <source>
        <dbReference type="ARBA" id="ARBA00022723"/>
    </source>
</evidence>
<evidence type="ECO:0000256" key="1">
    <source>
        <dbReference type="ARBA" id="ARBA00001946"/>
    </source>
</evidence>
<dbReference type="CDD" id="cd18875">
    <property type="entry name" value="NUDIX_Hydrolase"/>
    <property type="match status" value="1"/>
</dbReference>
<dbReference type="InterPro" id="IPR000086">
    <property type="entry name" value="NUDIX_hydrolase_dom"/>
</dbReference>
<keyword evidence="3" id="KW-0479">Metal-binding</keyword>
<dbReference type="Pfam" id="PF00293">
    <property type="entry name" value="NUDIX"/>
    <property type="match status" value="1"/>
</dbReference>
<evidence type="ECO:0000259" key="6">
    <source>
        <dbReference type="PROSITE" id="PS51462"/>
    </source>
</evidence>
<dbReference type="InterPro" id="IPR015797">
    <property type="entry name" value="NUDIX_hydrolase-like_dom_sf"/>
</dbReference>
<feature type="domain" description="Nudix hydrolase" evidence="6">
    <location>
        <begin position="16"/>
        <end position="143"/>
    </location>
</feature>